<sequence length="158" mass="17963">MKVIFSMLLKIKAILLLASLSCTQGDYRLYYPALKFSTRTNTLLSNVKISINNSEFKLGYVGPGKSSTIIDSIELSDIVNVEFDEGCIKYYLNSRVFSHPREPINKSALMIIITSDYKASNALSLMDSDVEFECLSWRDGELYYLNENDLRPVKNYTS</sequence>
<name>A0A8A4TGC7_SULCO</name>
<protein>
    <recommendedName>
        <fullName evidence="4">Lipoprotein</fullName>
    </recommendedName>
</protein>
<keyword evidence="1" id="KW-0732">Signal</keyword>
<dbReference type="EMBL" id="CP071793">
    <property type="protein sequence ID" value="QTD48610.1"/>
    <property type="molecule type" value="Genomic_DNA"/>
</dbReference>
<proteinExistence type="predicted"/>
<keyword evidence="3" id="KW-1185">Reference proteome</keyword>
<feature type="signal peptide" evidence="1">
    <location>
        <begin position="1"/>
        <end position="18"/>
    </location>
</feature>
<gene>
    <name evidence="2" type="ORF">J3U87_23770</name>
</gene>
<evidence type="ECO:0008006" key="4">
    <source>
        <dbReference type="Google" id="ProtNLM"/>
    </source>
</evidence>
<feature type="chain" id="PRO_5035169347" description="Lipoprotein" evidence="1">
    <location>
        <begin position="19"/>
        <end position="158"/>
    </location>
</feature>
<evidence type="ECO:0000256" key="1">
    <source>
        <dbReference type="SAM" id="SignalP"/>
    </source>
</evidence>
<accession>A0A8A4TGC7</accession>
<evidence type="ECO:0000313" key="3">
    <source>
        <dbReference type="Proteomes" id="UP000663929"/>
    </source>
</evidence>
<dbReference type="AlphaFoldDB" id="A0A8A4TGC7"/>
<reference evidence="2" key="1">
    <citation type="submission" date="2021-03" db="EMBL/GenBank/DDBJ databases">
        <title>Acanthopleuribacteraceae sp. M133.</title>
        <authorList>
            <person name="Wang G."/>
        </authorList>
    </citation>
    <scope>NUCLEOTIDE SEQUENCE</scope>
    <source>
        <strain evidence="2">M133</strain>
    </source>
</reference>
<dbReference type="KEGG" id="scor:J3U87_23770"/>
<organism evidence="2 3">
    <name type="scientific">Sulfidibacter corallicola</name>
    <dbReference type="NCBI Taxonomy" id="2818388"/>
    <lineage>
        <taxon>Bacteria</taxon>
        <taxon>Pseudomonadati</taxon>
        <taxon>Acidobacteriota</taxon>
        <taxon>Holophagae</taxon>
        <taxon>Acanthopleuribacterales</taxon>
        <taxon>Acanthopleuribacteraceae</taxon>
        <taxon>Sulfidibacter</taxon>
    </lineage>
</organism>
<dbReference type="Proteomes" id="UP000663929">
    <property type="component" value="Chromosome"/>
</dbReference>
<dbReference type="RefSeq" id="WP_237378263.1">
    <property type="nucleotide sequence ID" value="NZ_CP071793.1"/>
</dbReference>
<evidence type="ECO:0000313" key="2">
    <source>
        <dbReference type="EMBL" id="QTD48610.1"/>
    </source>
</evidence>